<name>A0A2T2XIF0_9FIRM</name>
<protein>
    <submittedName>
        <fullName evidence="1">Uncharacterized protein</fullName>
    </submittedName>
</protein>
<dbReference type="Proteomes" id="UP000242972">
    <property type="component" value="Unassembled WGS sequence"/>
</dbReference>
<proteinExistence type="predicted"/>
<evidence type="ECO:0000313" key="2">
    <source>
        <dbReference type="Proteomes" id="UP000242972"/>
    </source>
</evidence>
<dbReference type="EMBL" id="PXYW01000011">
    <property type="protein sequence ID" value="PSR34228.1"/>
    <property type="molecule type" value="Genomic_DNA"/>
</dbReference>
<sequence>MESYVVDMETAVRLLPELEDFLNPTNQALRNINMGKMDHLPYYHAVPEIHVFMQAELSPQGPGRPPAVGHWQLLITKDNEPFQVCLHGKIKGSAERAEVIFVCPNSEAEELVAREAKKS</sequence>
<gene>
    <name evidence="1" type="ORF">C7B46_06675</name>
</gene>
<organism evidence="1 2">
    <name type="scientific">Sulfobacillus benefaciens</name>
    <dbReference type="NCBI Taxonomy" id="453960"/>
    <lineage>
        <taxon>Bacteria</taxon>
        <taxon>Bacillati</taxon>
        <taxon>Bacillota</taxon>
        <taxon>Clostridia</taxon>
        <taxon>Eubacteriales</taxon>
        <taxon>Clostridiales Family XVII. Incertae Sedis</taxon>
        <taxon>Sulfobacillus</taxon>
    </lineage>
</organism>
<accession>A0A2T2XIF0</accession>
<reference evidence="1 2" key="1">
    <citation type="journal article" date="2014" name="BMC Genomics">
        <title>Comparison of environmental and isolate Sulfobacillus genomes reveals diverse carbon, sulfur, nitrogen, and hydrogen metabolisms.</title>
        <authorList>
            <person name="Justice N.B."/>
            <person name="Norman A."/>
            <person name="Brown C.T."/>
            <person name="Singh A."/>
            <person name="Thomas B.C."/>
            <person name="Banfield J.F."/>
        </authorList>
    </citation>
    <scope>NUCLEOTIDE SEQUENCE [LARGE SCALE GENOMIC DNA]</scope>
    <source>
        <strain evidence="1">AMDSBA4</strain>
    </source>
</reference>
<comment type="caution">
    <text evidence="1">The sequence shown here is derived from an EMBL/GenBank/DDBJ whole genome shotgun (WGS) entry which is preliminary data.</text>
</comment>
<evidence type="ECO:0000313" key="1">
    <source>
        <dbReference type="EMBL" id="PSR34228.1"/>
    </source>
</evidence>
<dbReference type="AlphaFoldDB" id="A0A2T2XIF0"/>